<organism evidence="2 3">
    <name type="scientific">Planktosalinus lacus</name>
    <dbReference type="NCBI Taxonomy" id="1526573"/>
    <lineage>
        <taxon>Bacteria</taxon>
        <taxon>Pseudomonadati</taxon>
        <taxon>Bacteroidota</taxon>
        <taxon>Flavobacteriia</taxon>
        <taxon>Flavobacteriales</taxon>
        <taxon>Flavobacteriaceae</taxon>
        <taxon>Planktosalinus</taxon>
    </lineage>
</organism>
<gene>
    <name evidence="2" type="ORF">GCM10011312_12130</name>
</gene>
<keyword evidence="3" id="KW-1185">Reference proteome</keyword>
<protein>
    <submittedName>
        <fullName evidence="2">Uncharacterized protein</fullName>
    </submittedName>
</protein>
<accession>A0A8J2V9K6</accession>
<keyword evidence="1" id="KW-1133">Transmembrane helix</keyword>
<feature type="transmembrane region" description="Helical" evidence="1">
    <location>
        <begin position="18"/>
        <end position="38"/>
    </location>
</feature>
<dbReference type="AlphaFoldDB" id="A0A8J2V9K6"/>
<reference evidence="2" key="1">
    <citation type="journal article" date="2014" name="Int. J. Syst. Evol. Microbiol.">
        <title>Complete genome sequence of Corynebacterium casei LMG S-19264T (=DSM 44701T), isolated from a smear-ripened cheese.</title>
        <authorList>
            <consortium name="US DOE Joint Genome Institute (JGI-PGF)"/>
            <person name="Walter F."/>
            <person name="Albersmeier A."/>
            <person name="Kalinowski J."/>
            <person name="Ruckert C."/>
        </authorList>
    </citation>
    <scope>NUCLEOTIDE SEQUENCE</scope>
    <source>
        <strain evidence="2">CGMCC 1.12924</strain>
    </source>
</reference>
<reference evidence="2" key="2">
    <citation type="submission" date="2020-09" db="EMBL/GenBank/DDBJ databases">
        <authorList>
            <person name="Sun Q."/>
            <person name="Zhou Y."/>
        </authorList>
    </citation>
    <scope>NUCLEOTIDE SEQUENCE</scope>
    <source>
        <strain evidence="2">CGMCC 1.12924</strain>
    </source>
</reference>
<dbReference type="Proteomes" id="UP000652231">
    <property type="component" value="Unassembled WGS sequence"/>
</dbReference>
<keyword evidence="1" id="KW-0812">Transmembrane</keyword>
<evidence type="ECO:0000313" key="3">
    <source>
        <dbReference type="Proteomes" id="UP000652231"/>
    </source>
</evidence>
<proteinExistence type="predicted"/>
<comment type="caution">
    <text evidence="2">The sequence shown here is derived from an EMBL/GenBank/DDBJ whole genome shotgun (WGS) entry which is preliminary data.</text>
</comment>
<dbReference type="EMBL" id="BMGK01000004">
    <property type="protein sequence ID" value="GGD89838.1"/>
    <property type="molecule type" value="Genomic_DNA"/>
</dbReference>
<keyword evidence="1" id="KW-0472">Membrane</keyword>
<sequence length="200" mass="23595">MSVYIFIPQEKKNYNKRYYTILGALLCIIVIIIIESFNFLEVDYLISFLKFVGISLIILWLYFVFSSITEKEKLYGVLSGEIILTDQEVILGKEHFKLDEILNITIKSDDYEDKFSFVLVNTSYPCKSAGVDNYFEIKLNDSSVRKVQFKQNYEDEFIKKNRDMLIYFCKLDKISFLALTVILNIDDYDEIQKLKKLIDK</sequence>
<name>A0A8J2V9K6_9FLAO</name>
<feature type="transmembrane region" description="Helical" evidence="1">
    <location>
        <begin position="44"/>
        <end position="65"/>
    </location>
</feature>
<dbReference type="RefSeq" id="WP_188440568.1">
    <property type="nucleotide sequence ID" value="NZ_BMGK01000004.1"/>
</dbReference>
<evidence type="ECO:0000313" key="2">
    <source>
        <dbReference type="EMBL" id="GGD89838.1"/>
    </source>
</evidence>
<evidence type="ECO:0000256" key="1">
    <source>
        <dbReference type="SAM" id="Phobius"/>
    </source>
</evidence>